<dbReference type="PANTHER" id="PTHR41391:SF1">
    <property type="entry name" value="RESTRICTION OF TELOMERE CAPPING PROTEIN 4"/>
    <property type="match status" value="1"/>
</dbReference>
<evidence type="ECO:0000259" key="8">
    <source>
        <dbReference type="SMART" id="SM01312"/>
    </source>
</evidence>
<evidence type="ECO:0000256" key="2">
    <source>
        <dbReference type="ARBA" id="ARBA00004123"/>
    </source>
</evidence>
<dbReference type="Proteomes" id="UP000054007">
    <property type="component" value="Unassembled WGS sequence"/>
</dbReference>
<dbReference type="AlphaFoldDB" id="A0A0D7B0K1"/>
<keyword evidence="6" id="KW-0963">Cytoplasm</keyword>
<organism evidence="9 10">
    <name type="scientific">Cylindrobasidium torrendii FP15055 ss-10</name>
    <dbReference type="NCBI Taxonomy" id="1314674"/>
    <lineage>
        <taxon>Eukaryota</taxon>
        <taxon>Fungi</taxon>
        <taxon>Dikarya</taxon>
        <taxon>Basidiomycota</taxon>
        <taxon>Agaricomycotina</taxon>
        <taxon>Agaricomycetes</taxon>
        <taxon>Agaricomycetidae</taxon>
        <taxon>Agaricales</taxon>
        <taxon>Marasmiineae</taxon>
        <taxon>Physalacriaceae</taxon>
        <taxon>Cylindrobasidium</taxon>
    </lineage>
</organism>
<name>A0A0D7B0K1_9AGAR</name>
<dbReference type="SMART" id="SM01312">
    <property type="entry name" value="RTC4"/>
    <property type="match status" value="1"/>
</dbReference>
<dbReference type="GO" id="GO:0005737">
    <property type="term" value="C:cytoplasm"/>
    <property type="evidence" value="ECO:0007669"/>
    <property type="project" value="UniProtKB-SubCell"/>
</dbReference>
<evidence type="ECO:0000256" key="1">
    <source>
        <dbReference type="ARBA" id="ARBA00002738"/>
    </source>
</evidence>
<comment type="similarity">
    <text evidence="4">Belongs to the RTC4 family.</text>
</comment>
<feature type="domain" description="Restriction of telomere capping protein 4 C-terminal" evidence="8">
    <location>
        <begin position="105"/>
        <end position="221"/>
    </location>
</feature>
<dbReference type="GO" id="GO:0005634">
    <property type="term" value="C:nucleus"/>
    <property type="evidence" value="ECO:0007669"/>
    <property type="project" value="UniProtKB-SubCell"/>
</dbReference>
<reference evidence="9 10" key="1">
    <citation type="journal article" date="2015" name="Fungal Genet. Biol.">
        <title>Evolution of novel wood decay mechanisms in Agaricales revealed by the genome sequences of Fistulina hepatica and Cylindrobasidium torrendii.</title>
        <authorList>
            <person name="Floudas D."/>
            <person name="Held B.W."/>
            <person name="Riley R."/>
            <person name="Nagy L.G."/>
            <person name="Koehler G."/>
            <person name="Ransdell A.S."/>
            <person name="Younus H."/>
            <person name="Chow J."/>
            <person name="Chiniquy J."/>
            <person name="Lipzen A."/>
            <person name="Tritt A."/>
            <person name="Sun H."/>
            <person name="Haridas S."/>
            <person name="LaButti K."/>
            <person name="Ohm R.A."/>
            <person name="Kues U."/>
            <person name="Blanchette R.A."/>
            <person name="Grigoriev I.V."/>
            <person name="Minto R.E."/>
            <person name="Hibbett D.S."/>
        </authorList>
    </citation>
    <scope>NUCLEOTIDE SEQUENCE [LARGE SCALE GENOMIC DNA]</scope>
    <source>
        <strain evidence="9 10">FP15055 ss-10</strain>
    </source>
</reference>
<comment type="function">
    <text evidence="1">May be involved in a process influencing telomere capping.</text>
</comment>
<keyword evidence="10" id="KW-1185">Reference proteome</keyword>
<proteinExistence type="inferred from homology"/>
<dbReference type="InterPro" id="IPR028094">
    <property type="entry name" value="RTC4_C"/>
</dbReference>
<evidence type="ECO:0000256" key="5">
    <source>
        <dbReference type="ARBA" id="ARBA00015162"/>
    </source>
</evidence>
<sequence>SPDPDTLCPFCDKQLPANPTPVLRKILKLAIKRSRSCPRPLNPNGRQADLVDVFVPVCQRHRFESDLLPEAEAKGWPKEIEFDRVEKRVKQLRDDLKDLITDPEIRTNNRFWVEVMSEIKKKGALGATKMQNQFANFDKTQPGYYGEQGAAVIQNTLYNMFPPSMMDQNAIKPISPADFIARVLVPETALCLIAEDCKTHKSQALKILRESSAYGAAMFPADDG</sequence>
<evidence type="ECO:0000256" key="6">
    <source>
        <dbReference type="ARBA" id="ARBA00022490"/>
    </source>
</evidence>
<dbReference type="InterPro" id="IPR039024">
    <property type="entry name" value="RTC4"/>
</dbReference>
<evidence type="ECO:0000313" key="10">
    <source>
        <dbReference type="Proteomes" id="UP000054007"/>
    </source>
</evidence>
<evidence type="ECO:0000256" key="3">
    <source>
        <dbReference type="ARBA" id="ARBA00004496"/>
    </source>
</evidence>
<protein>
    <recommendedName>
        <fullName evidence="5">Restriction of telomere capping protein 4</fullName>
    </recommendedName>
</protein>
<evidence type="ECO:0000313" key="9">
    <source>
        <dbReference type="EMBL" id="KIY64007.1"/>
    </source>
</evidence>
<comment type="subcellular location">
    <subcellularLocation>
        <location evidence="3">Cytoplasm</location>
    </subcellularLocation>
    <subcellularLocation>
        <location evidence="2">Nucleus</location>
    </subcellularLocation>
</comment>
<feature type="non-terminal residue" evidence="9">
    <location>
        <position position="1"/>
    </location>
</feature>
<dbReference type="EMBL" id="KN880659">
    <property type="protein sequence ID" value="KIY64007.1"/>
    <property type="molecule type" value="Genomic_DNA"/>
</dbReference>
<dbReference type="Pfam" id="PF14474">
    <property type="entry name" value="RTC4"/>
    <property type="match status" value="1"/>
</dbReference>
<evidence type="ECO:0000256" key="7">
    <source>
        <dbReference type="ARBA" id="ARBA00023242"/>
    </source>
</evidence>
<dbReference type="OrthoDB" id="128308at2759"/>
<keyword evidence="7" id="KW-0539">Nucleus</keyword>
<gene>
    <name evidence="9" type="ORF">CYLTODRAFT_324424</name>
</gene>
<evidence type="ECO:0000256" key="4">
    <source>
        <dbReference type="ARBA" id="ARBA00009461"/>
    </source>
</evidence>
<feature type="non-terminal residue" evidence="9">
    <location>
        <position position="224"/>
    </location>
</feature>
<accession>A0A0D7B0K1</accession>
<dbReference type="PANTHER" id="PTHR41391">
    <property type="entry name" value="RESTRICTION OF TELOMERE CAPPING PROTEIN 4"/>
    <property type="match status" value="1"/>
</dbReference>